<evidence type="ECO:0000313" key="5">
    <source>
        <dbReference type="Proteomes" id="UP000822688"/>
    </source>
</evidence>
<dbReference type="Proteomes" id="UP000822688">
    <property type="component" value="Chromosome 12"/>
</dbReference>
<dbReference type="Gene3D" id="3.40.50.720">
    <property type="entry name" value="NAD(P)-binding Rossmann-like Domain"/>
    <property type="match status" value="1"/>
</dbReference>
<protein>
    <submittedName>
        <fullName evidence="4">Uncharacterized protein</fullName>
    </submittedName>
</protein>
<dbReference type="GO" id="GO:0016616">
    <property type="term" value="F:oxidoreductase activity, acting on the CH-OH group of donors, NAD or NADP as acceptor"/>
    <property type="evidence" value="ECO:0007669"/>
    <property type="project" value="TreeGrafter"/>
</dbReference>
<evidence type="ECO:0000256" key="2">
    <source>
        <dbReference type="ARBA" id="ARBA00023002"/>
    </source>
</evidence>
<sequence length="204" mass="21648">MKAEIMGQAAFITGAAGGIGRALALALASRGVQVTVLDLKTAMGKETVRLVEEQHATISYKPTSPSAIFIHCDVTKPDELAAAFARHHEVFGRLDIFINNAGIGGGEPFYDGADWRKVIDVNLVAVIEGTSKAIQAMKDQGGLILNVASASSIVPTPYLPVYSASKAGVAMFTRSIAHIGMGIRVKTICAEVQRNWLMEPIKGI</sequence>
<evidence type="ECO:0000256" key="1">
    <source>
        <dbReference type="ARBA" id="ARBA00006484"/>
    </source>
</evidence>
<gene>
    <name evidence="4" type="ORF">KC19_12G159500</name>
</gene>
<dbReference type="AlphaFoldDB" id="A0A8T0GBF3"/>
<dbReference type="InterPro" id="IPR002347">
    <property type="entry name" value="SDR_fam"/>
</dbReference>
<dbReference type="GO" id="GO:0005737">
    <property type="term" value="C:cytoplasm"/>
    <property type="evidence" value="ECO:0007669"/>
    <property type="project" value="TreeGrafter"/>
</dbReference>
<comment type="similarity">
    <text evidence="1 3">Belongs to the short-chain dehydrogenases/reductases (SDR) family.</text>
</comment>
<dbReference type="SUPFAM" id="SSF51735">
    <property type="entry name" value="NAD(P)-binding Rossmann-fold domains"/>
    <property type="match status" value="1"/>
</dbReference>
<keyword evidence="5" id="KW-1185">Reference proteome</keyword>
<evidence type="ECO:0000256" key="3">
    <source>
        <dbReference type="RuleBase" id="RU000363"/>
    </source>
</evidence>
<accession>A0A8T0GBF3</accession>
<dbReference type="PRINTS" id="PR00081">
    <property type="entry name" value="GDHRDH"/>
</dbReference>
<dbReference type="PANTHER" id="PTHR44229">
    <property type="entry name" value="15-HYDROXYPROSTAGLANDIN DEHYDROGENASE [NAD(+)]"/>
    <property type="match status" value="1"/>
</dbReference>
<dbReference type="PANTHER" id="PTHR44229:SF4">
    <property type="entry name" value="15-HYDROXYPROSTAGLANDIN DEHYDROGENASE [NAD(+)]"/>
    <property type="match status" value="1"/>
</dbReference>
<keyword evidence="2" id="KW-0560">Oxidoreductase</keyword>
<comment type="caution">
    <text evidence="4">The sequence shown here is derived from an EMBL/GenBank/DDBJ whole genome shotgun (WGS) entry which is preliminary data.</text>
</comment>
<dbReference type="InterPro" id="IPR020904">
    <property type="entry name" value="Sc_DH/Rdtase_CS"/>
</dbReference>
<organism evidence="4 5">
    <name type="scientific">Ceratodon purpureus</name>
    <name type="common">Fire moss</name>
    <name type="synonym">Dicranum purpureum</name>
    <dbReference type="NCBI Taxonomy" id="3225"/>
    <lineage>
        <taxon>Eukaryota</taxon>
        <taxon>Viridiplantae</taxon>
        <taxon>Streptophyta</taxon>
        <taxon>Embryophyta</taxon>
        <taxon>Bryophyta</taxon>
        <taxon>Bryophytina</taxon>
        <taxon>Bryopsida</taxon>
        <taxon>Dicranidae</taxon>
        <taxon>Pseudoditrichales</taxon>
        <taxon>Ditrichaceae</taxon>
        <taxon>Ceratodon</taxon>
    </lineage>
</organism>
<evidence type="ECO:0000313" key="4">
    <source>
        <dbReference type="EMBL" id="KAG0555309.1"/>
    </source>
</evidence>
<name>A0A8T0GBF3_CERPU</name>
<dbReference type="PROSITE" id="PS00061">
    <property type="entry name" value="ADH_SHORT"/>
    <property type="match status" value="1"/>
</dbReference>
<dbReference type="PRINTS" id="PR00080">
    <property type="entry name" value="SDRFAMILY"/>
</dbReference>
<reference evidence="4" key="1">
    <citation type="submission" date="2020-06" db="EMBL/GenBank/DDBJ databases">
        <title>WGS assembly of Ceratodon purpureus strain R40.</title>
        <authorList>
            <person name="Carey S.B."/>
            <person name="Jenkins J."/>
            <person name="Shu S."/>
            <person name="Lovell J.T."/>
            <person name="Sreedasyam A."/>
            <person name="Maumus F."/>
            <person name="Tiley G.P."/>
            <person name="Fernandez-Pozo N."/>
            <person name="Barry K."/>
            <person name="Chen C."/>
            <person name="Wang M."/>
            <person name="Lipzen A."/>
            <person name="Daum C."/>
            <person name="Saski C.A."/>
            <person name="Payton A.C."/>
            <person name="Mcbreen J.C."/>
            <person name="Conrad R.E."/>
            <person name="Kollar L.M."/>
            <person name="Olsson S."/>
            <person name="Huttunen S."/>
            <person name="Landis J.B."/>
            <person name="Wickett N.J."/>
            <person name="Johnson M.G."/>
            <person name="Rensing S.A."/>
            <person name="Grimwood J."/>
            <person name="Schmutz J."/>
            <person name="Mcdaniel S.F."/>
        </authorList>
    </citation>
    <scope>NUCLEOTIDE SEQUENCE</scope>
    <source>
        <strain evidence="4">R40</strain>
    </source>
</reference>
<proteinExistence type="inferred from homology"/>
<dbReference type="EMBL" id="CM026433">
    <property type="protein sequence ID" value="KAG0555309.1"/>
    <property type="molecule type" value="Genomic_DNA"/>
</dbReference>
<dbReference type="InterPro" id="IPR036291">
    <property type="entry name" value="NAD(P)-bd_dom_sf"/>
</dbReference>
<dbReference type="Pfam" id="PF00106">
    <property type="entry name" value="adh_short"/>
    <property type="match status" value="1"/>
</dbReference>